<reference evidence="2 3" key="1">
    <citation type="journal article" date="2024" name="Commun. Biol.">
        <title>Comparative genomic analysis of thermophilic fungi reveals convergent evolutionary adaptations and gene losses.</title>
        <authorList>
            <person name="Steindorff A.S."/>
            <person name="Aguilar-Pontes M.V."/>
            <person name="Robinson A.J."/>
            <person name="Andreopoulos B."/>
            <person name="LaButti K."/>
            <person name="Kuo A."/>
            <person name="Mondo S."/>
            <person name="Riley R."/>
            <person name="Otillar R."/>
            <person name="Haridas S."/>
            <person name="Lipzen A."/>
            <person name="Grimwood J."/>
            <person name="Schmutz J."/>
            <person name="Clum A."/>
            <person name="Reid I.D."/>
            <person name="Moisan M.C."/>
            <person name="Butler G."/>
            <person name="Nguyen T.T.M."/>
            <person name="Dewar K."/>
            <person name="Conant G."/>
            <person name="Drula E."/>
            <person name="Henrissat B."/>
            <person name="Hansel C."/>
            <person name="Singer S."/>
            <person name="Hutchinson M.I."/>
            <person name="de Vries R.P."/>
            <person name="Natvig D.O."/>
            <person name="Powell A.J."/>
            <person name="Tsang A."/>
            <person name="Grigoriev I.V."/>
        </authorList>
    </citation>
    <scope>NUCLEOTIDE SEQUENCE [LARGE SCALE GENOMIC DNA]</scope>
    <source>
        <strain evidence="2 3">ATCC 24622</strain>
    </source>
</reference>
<feature type="compositionally biased region" description="Polar residues" evidence="1">
    <location>
        <begin position="1"/>
        <end position="13"/>
    </location>
</feature>
<accession>A0ABR3VT00</accession>
<evidence type="ECO:0000256" key="1">
    <source>
        <dbReference type="SAM" id="MobiDB-lite"/>
    </source>
</evidence>
<evidence type="ECO:0000313" key="2">
    <source>
        <dbReference type="EMBL" id="KAL1844779.1"/>
    </source>
</evidence>
<dbReference type="Proteomes" id="UP001586593">
    <property type="component" value="Unassembled WGS sequence"/>
</dbReference>
<sequence length="179" mass="19268">MGSGFGCSSSRIPTPSGMVSIRRRVGVRGGRYGGTASGASGTFCSCGAPGCPKRTSQLETAYPSLSEVSGRQTTDKGQRTRQPAPGHGTPPEPPRSACLRAVGAGQYSLRNSQRSNFLQARSRLCPNTHRTIPSRLRIHVMSRSYWVVQRRIPRGRLNEVAAGKGGSFAVGTLRYRPHR</sequence>
<feature type="region of interest" description="Disordered" evidence="1">
    <location>
        <begin position="61"/>
        <end position="95"/>
    </location>
</feature>
<keyword evidence="3" id="KW-1185">Reference proteome</keyword>
<evidence type="ECO:0000313" key="3">
    <source>
        <dbReference type="Proteomes" id="UP001586593"/>
    </source>
</evidence>
<organism evidence="2 3">
    <name type="scientific">Phialemonium thermophilum</name>
    <dbReference type="NCBI Taxonomy" id="223376"/>
    <lineage>
        <taxon>Eukaryota</taxon>
        <taxon>Fungi</taxon>
        <taxon>Dikarya</taxon>
        <taxon>Ascomycota</taxon>
        <taxon>Pezizomycotina</taxon>
        <taxon>Sordariomycetes</taxon>
        <taxon>Sordariomycetidae</taxon>
        <taxon>Cephalothecales</taxon>
        <taxon>Cephalothecaceae</taxon>
        <taxon>Phialemonium</taxon>
    </lineage>
</organism>
<dbReference type="EMBL" id="JAZHXJ010001468">
    <property type="protein sequence ID" value="KAL1844779.1"/>
    <property type="molecule type" value="Genomic_DNA"/>
</dbReference>
<protein>
    <submittedName>
        <fullName evidence="2">Uncharacterized protein</fullName>
    </submittedName>
</protein>
<feature type="region of interest" description="Disordered" evidence="1">
    <location>
        <begin position="1"/>
        <end position="20"/>
    </location>
</feature>
<comment type="caution">
    <text evidence="2">The sequence shown here is derived from an EMBL/GenBank/DDBJ whole genome shotgun (WGS) entry which is preliminary data.</text>
</comment>
<name>A0ABR3VT00_9PEZI</name>
<proteinExistence type="predicted"/>
<gene>
    <name evidence="2" type="ORF">VTK73DRAFT_1804</name>
</gene>